<evidence type="ECO:0000259" key="5">
    <source>
        <dbReference type="PROSITE" id="PS51005"/>
    </source>
</evidence>
<evidence type="ECO:0000313" key="6">
    <source>
        <dbReference type="EMBL" id="KAG9445683.1"/>
    </source>
</evidence>
<accession>A0AAV7EEM6</accession>
<dbReference type="Proteomes" id="UP000825729">
    <property type="component" value="Unassembled WGS sequence"/>
</dbReference>
<evidence type="ECO:0000313" key="7">
    <source>
        <dbReference type="Proteomes" id="UP000825729"/>
    </source>
</evidence>
<evidence type="ECO:0000256" key="2">
    <source>
        <dbReference type="ARBA" id="ARBA00023125"/>
    </source>
</evidence>
<dbReference type="PANTHER" id="PTHR31744:SF4">
    <property type="entry name" value="NAC TRANSCRIPTION FACTOR"/>
    <property type="match status" value="1"/>
</dbReference>
<dbReference type="PROSITE" id="PS51005">
    <property type="entry name" value="NAC"/>
    <property type="match status" value="1"/>
</dbReference>
<keyword evidence="2" id="KW-0238">DNA-binding</keyword>
<reference evidence="6 7" key="1">
    <citation type="submission" date="2021-07" db="EMBL/GenBank/DDBJ databases">
        <title>The Aristolochia fimbriata genome: insights into angiosperm evolution, floral development and chemical biosynthesis.</title>
        <authorList>
            <person name="Jiao Y."/>
        </authorList>
    </citation>
    <scope>NUCLEOTIDE SEQUENCE [LARGE SCALE GENOMIC DNA]</scope>
    <source>
        <strain evidence="6">IBCAS-2021</strain>
        <tissue evidence="6">Leaf</tissue>
    </source>
</reference>
<keyword evidence="7" id="KW-1185">Reference proteome</keyword>
<proteinExistence type="predicted"/>
<dbReference type="PANTHER" id="PTHR31744">
    <property type="entry name" value="PROTEIN CUP-SHAPED COTYLEDON 2-RELATED"/>
    <property type="match status" value="1"/>
</dbReference>
<dbReference type="InterPro" id="IPR003441">
    <property type="entry name" value="NAC-dom"/>
</dbReference>
<keyword evidence="4" id="KW-0539">Nucleus</keyword>
<dbReference type="EMBL" id="JAINDJ010000005">
    <property type="protein sequence ID" value="KAG9445683.1"/>
    <property type="molecule type" value="Genomic_DNA"/>
</dbReference>
<comment type="caution">
    <text evidence="6">The sequence shown here is derived from an EMBL/GenBank/DDBJ whole genome shotgun (WGS) entry which is preliminary data.</text>
</comment>
<dbReference type="AlphaFoldDB" id="A0AAV7EEM6"/>
<name>A0AAV7EEM6_ARIFI</name>
<organism evidence="6 7">
    <name type="scientific">Aristolochia fimbriata</name>
    <name type="common">White veined hardy Dutchman's pipe vine</name>
    <dbReference type="NCBI Taxonomy" id="158543"/>
    <lineage>
        <taxon>Eukaryota</taxon>
        <taxon>Viridiplantae</taxon>
        <taxon>Streptophyta</taxon>
        <taxon>Embryophyta</taxon>
        <taxon>Tracheophyta</taxon>
        <taxon>Spermatophyta</taxon>
        <taxon>Magnoliopsida</taxon>
        <taxon>Magnoliidae</taxon>
        <taxon>Piperales</taxon>
        <taxon>Aristolochiaceae</taxon>
        <taxon>Aristolochia</taxon>
    </lineage>
</organism>
<dbReference type="SUPFAM" id="SSF101941">
    <property type="entry name" value="NAC domain"/>
    <property type="match status" value="1"/>
</dbReference>
<dbReference type="Pfam" id="PF02365">
    <property type="entry name" value="NAM"/>
    <property type="match status" value="1"/>
</dbReference>
<sequence>MIFVTDVAKLGSSEWYFFSFRDRKYATGLRTNRATTCGYWKATGKDRPVYDPTTRAIIGMRKTLVFYRERAPNGIKTGWIMHEFRLEGPHSPPKEDWVLCRVFHKCKREEFSSTKFSPEMEQENIVGAAWPSSSSPSLKVDASGVAGADQPFHAVVSGSGANGPLQENQNPSNSLLNLAMLHYGNFMGYPHEMMDGASALDMNDDDIAGNEYGFLLGMELDNQDFNHTVDVSLVHIAAALYRI</sequence>
<keyword evidence="3" id="KW-0804">Transcription</keyword>
<keyword evidence="1" id="KW-0805">Transcription regulation</keyword>
<protein>
    <recommendedName>
        <fullName evidence="5">NAC domain-containing protein</fullName>
    </recommendedName>
</protein>
<gene>
    <name evidence="6" type="ORF">H6P81_011811</name>
</gene>
<dbReference type="GO" id="GO:0003677">
    <property type="term" value="F:DNA binding"/>
    <property type="evidence" value="ECO:0007669"/>
    <property type="project" value="UniProtKB-KW"/>
</dbReference>
<feature type="domain" description="NAC" evidence="5">
    <location>
        <begin position="1"/>
        <end position="105"/>
    </location>
</feature>
<evidence type="ECO:0000256" key="1">
    <source>
        <dbReference type="ARBA" id="ARBA00023015"/>
    </source>
</evidence>
<evidence type="ECO:0000256" key="4">
    <source>
        <dbReference type="ARBA" id="ARBA00023242"/>
    </source>
</evidence>
<evidence type="ECO:0000256" key="3">
    <source>
        <dbReference type="ARBA" id="ARBA00023163"/>
    </source>
</evidence>
<dbReference type="Gene3D" id="2.170.150.80">
    <property type="entry name" value="NAC domain"/>
    <property type="match status" value="1"/>
</dbReference>
<dbReference type="InterPro" id="IPR036093">
    <property type="entry name" value="NAC_dom_sf"/>
</dbReference>
<dbReference type="GO" id="GO:0006355">
    <property type="term" value="P:regulation of DNA-templated transcription"/>
    <property type="evidence" value="ECO:0007669"/>
    <property type="project" value="InterPro"/>
</dbReference>